<reference evidence="3 4" key="1">
    <citation type="submission" date="2022-04" db="EMBL/GenBank/DDBJ databases">
        <title>The arsenic-methylating capacity of Chitinophaga filiformis YT5 during chitin decomposition.</title>
        <authorList>
            <person name="Chen G."/>
            <person name="Liang Y."/>
        </authorList>
    </citation>
    <scope>NUCLEOTIDE SEQUENCE [LARGE SCALE GENOMIC DNA]</scope>
    <source>
        <strain evidence="3 4">YT5</strain>
    </source>
</reference>
<feature type="domain" description="DUF6443" evidence="2">
    <location>
        <begin position="67"/>
        <end position="190"/>
    </location>
</feature>
<sequence>MKLAKYKLLIVIGVVGTIYSTTLKAQKPGGIRSIATPVATPGSYTHSAINYIRIWEPDMPLTDTAAVSSATRKIREVKQTTQYFDGLGRILQTVNKGMSGNGRDIVAPSVYDEFGREAFKYLQYSPQTGNATDGKFKMNPFNAQDTFYRNGVLNPGAIGDHIYYEHNEYDGSPLNRLLKSFAPGDSWATRPIENQYLINAVADSVRIWNVGTGIPTTSGIFPAGQLHKEVLIDEAGNQIIVYRDKSGNVVLRKVQISASLGTAHMGWLCTYYVYDDFNNLRFVIPPLAVETAMINGWSLTQQADGLCFQYQYDERRRMTVKKFPGGSRIFMVYDTRDRLVFTQDSVQRAKSPMEWLVTFYDTQNRPTMTAIYSGTSTREALQTSMNAAPVNQTITYTIPPKADLTLYNHDGRASYKATNSITMLGSFDSGTGADLTAEIDLAAPGDTMRLVATNPLPNIPASALTPLTYTFYDDYNYNGKHGFVSADLSKPQASDTLFPEILSSFNDLTTGLVTGRKVRVLGTETWLTTTIYYNDKGAPIQIISDNHLGGKDILTNLYSFKGTLLSSYMRHQNPKSNTAQTTLLTMMSYDQTGRILMTKKRLNDNPTLERTIADYKYDELGRLNLKRLGVSGTGAVLDSLNYSYNIRGWMQGINKAFVNNSMSKSNWFGQELCYDYGFTSGQFNGNIAGIKWKSGSDTIARAYGYSYDNANRLILAEFSQLSGTTWAKDKMDFSVENLSYDANGNIKSMRQKGMIGNKIDTIDQMTYTYQAYSNKLLAVTDPNPAKTASSELGDFINGSNTGNDYWYNPNGSLVADSNKHISSVVYNHLNLPTIITVDGKGIITYQYDASGIKLSKKVIDNTVTPARISITDYAGSFIYQQDTLELISHEEGRIRPVYKPGDSVRYVFDYFEKDHVGNVRTVLTEQSDFSMYSVTMETASAAKENALFSNIEETRTEKPVGYPEDKTTEKNMFVARLNAKTGGRKIGPSLMLRVMAGDTIQIKAKAFYKSQGPNKDGKLASVEDMLANLIQTFGSSNTADLSHAGSLTGNATPFTAEFYNSNYQRLTEKDKQPETPGRPKAYLNFVLFDDGFNLVNDNSGVRQVKAAPDELQDLNVEKMAVNKTGFLYVYTSNESLQDVYFDNIMLGLTSGPLIEETHYYPYGLIMGGISSNALKGSNYSENRLKYNGKELQSGEFSTGGGLEWYDYGARMYNAQIGRWQSVDPAASKMSRHSPYNYAFDNPIRFIDPDGMTPADTRDSMVPMPSGSVLYPATNVASVVGKIDDAVEEVTSGDGSRSLTTNVKQETMEEIDIMVAEQLKGTSDKLQTSGKINDSQASWPFNDDEITIRLVGIEIDNNAKLVGRQEISGELNAEGKATSEKNSSVETGAEAGDKTKVSATAEASKKREHSVTINSKTSSTSKGYKYEGQMQFTYKVSFKDAGMGHFNQNASTTLKIQTSGTFVTPTPIR</sequence>
<proteinExistence type="predicted"/>
<protein>
    <submittedName>
        <fullName evidence="3">RHS repeat-associated core domain-containing protein</fullName>
    </submittedName>
</protein>
<gene>
    <name evidence="3" type="ORF">MYF79_31755</name>
</gene>
<dbReference type="InterPro" id="IPR045619">
    <property type="entry name" value="DUF6443"/>
</dbReference>
<dbReference type="Proteomes" id="UP000830198">
    <property type="component" value="Chromosome"/>
</dbReference>
<organism evidence="3 4">
    <name type="scientific">Chitinophaga filiformis</name>
    <name type="common">Myxococcus filiformis</name>
    <name type="synonym">Flexibacter filiformis</name>
    <dbReference type="NCBI Taxonomy" id="104663"/>
    <lineage>
        <taxon>Bacteria</taxon>
        <taxon>Pseudomonadati</taxon>
        <taxon>Bacteroidota</taxon>
        <taxon>Chitinophagia</taxon>
        <taxon>Chitinophagales</taxon>
        <taxon>Chitinophagaceae</taxon>
        <taxon>Chitinophaga</taxon>
    </lineage>
</organism>
<dbReference type="NCBIfam" id="TIGR03696">
    <property type="entry name" value="Rhs_assc_core"/>
    <property type="match status" value="1"/>
</dbReference>
<evidence type="ECO:0000313" key="3">
    <source>
        <dbReference type="EMBL" id="UPK69540.1"/>
    </source>
</evidence>
<dbReference type="Pfam" id="PF20041">
    <property type="entry name" value="DUF6443"/>
    <property type="match status" value="1"/>
</dbReference>
<name>A0ABY4I1P5_CHIFI</name>
<evidence type="ECO:0000256" key="1">
    <source>
        <dbReference type="SAM" id="MobiDB-lite"/>
    </source>
</evidence>
<dbReference type="EMBL" id="CP095855">
    <property type="protein sequence ID" value="UPK69540.1"/>
    <property type="molecule type" value="Genomic_DNA"/>
</dbReference>
<accession>A0ABY4I1P5</accession>
<evidence type="ECO:0000313" key="4">
    <source>
        <dbReference type="Proteomes" id="UP000830198"/>
    </source>
</evidence>
<dbReference type="Gene3D" id="2.180.10.10">
    <property type="entry name" value="RHS repeat-associated core"/>
    <property type="match status" value="2"/>
</dbReference>
<feature type="region of interest" description="Disordered" evidence="1">
    <location>
        <begin position="1371"/>
        <end position="1419"/>
    </location>
</feature>
<dbReference type="RefSeq" id="WP_247811826.1">
    <property type="nucleotide sequence ID" value="NZ_CP095855.1"/>
</dbReference>
<keyword evidence="4" id="KW-1185">Reference proteome</keyword>
<evidence type="ECO:0000259" key="2">
    <source>
        <dbReference type="Pfam" id="PF20041"/>
    </source>
</evidence>
<dbReference type="InterPro" id="IPR022385">
    <property type="entry name" value="Rhs_assc_core"/>
</dbReference>